<feature type="compositionally biased region" description="Polar residues" evidence="5">
    <location>
        <begin position="572"/>
        <end position="586"/>
    </location>
</feature>
<keyword evidence="2" id="KW-0285">Flavoprotein</keyword>
<feature type="region of interest" description="Disordered" evidence="5">
    <location>
        <begin position="286"/>
        <end position="307"/>
    </location>
</feature>
<dbReference type="InterPro" id="IPR036188">
    <property type="entry name" value="FAD/NAD-bd_sf"/>
</dbReference>
<dbReference type="Gene3D" id="3.90.700.10">
    <property type="entry name" value="Succinate dehydrogenase/fumarate reductase flavoprotein, catalytic domain"/>
    <property type="match status" value="1"/>
</dbReference>
<dbReference type="InterPro" id="IPR003953">
    <property type="entry name" value="FAD-dep_OxRdtase_2_FAD-bd"/>
</dbReference>
<dbReference type="AlphaFoldDB" id="A0A2N7TH28"/>
<gene>
    <name evidence="7" type="ORF">C1H66_19355</name>
</gene>
<comment type="cofactor">
    <cofactor evidence="1">
        <name>FAD</name>
        <dbReference type="ChEBI" id="CHEBI:57692"/>
    </cofactor>
</comment>
<evidence type="ECO:0000256" key="2">
    <source>
        <dbReference type="ARBA" id="ARBA00022630"/>
    </source>
</evidence>
<evidence type="ECO:0000256" key="3">
    <source>
        <dbReference type="ARBA" id="ARBA00022827"/>
    </source>
</evidence>
<dbReference type="OrthoDB" id="9813348at2"/>
<evidence type="ECO:0000313" key="7">
    <source>
        <dbReference type="EMBL" id="PMR67492.1"/>
    </source>
</evidence>
<dbReference type="SUPFAM" id="SSF51905">
    <property type="entry name" value="FAD/NAD(P)-binding domain"/>
    <property type="match status" value="1"/>
</dbReference>
<proteinExistence type="predicted"/>
<evidence type="ECO:0000256" key="1">
    <source>
        <dbReference type="ARBA" id="ARBA00001974"/>
    </source>
</evidence>
<sequence>MADMQHDYDLVVVGSGAAGLSAAVTAAYQGLEVAVVEKSETLGGATAWSGGWMWTPLNPLAKAAGIDEDPETVRTYLRHELGERYDPAKIDAFLDAAPRMVAFFHEKTALRFADGNAIADIHGDTPGAGTGGRSVIAAPFDARELDRRTLSKLRKTMPETAFLGMPIQAGPDLMAFLTVTRSFKSFLHVTKRFTRHLYDLARYGRAMQLVNGVALVGRLAKAADDLGVETRVSSPAKRLITEPDGCVGGVVVETPDGEITLTARRGVVLAAGGFPWDTGRRRELFPRTPTGEEHWPLPPPSASGDGLRLGESAGGEVDTSLYSPVAWAPVSLVPYRDGRVGHFPHIIDRGKPGLIGVLSNGRRFVNEAGGYYDYVDAMVKAVPGGEEVCSWLVCTHRFQRRYGIGITRPAPLPFKHWIKKGYLKRGRTLAELAQACGIDPDGLAASVADYNRHAARGEDPEFGRGATPYNRKNGDPSHGPNPCVAPLDQGPFYAVKVVPGCFGTFAGLKTNEHAQVLDGDDTPIPGLYAAGTDMASIMGGFYPAGGINLGPAMTFGHIAGLHAAGQRHETASALSDSGSPTPGETA</sequence>
<dbReference type="Gene3D" id="3.50.50.60">
    <property type="entry name" value="FAD/NAD(P)-binding domain"/>
    <property type="match status" value="2"/>
</dbReference>
<protein>
    <submittedName>
        <fullName evidence="7">FAD-binding dehydrogenase</fullName>
    </submittedName>
</protein>
<keyword evidence="4" id="KW-0560">Oxidoreductase</keyword>
<dbReference type="NCBIfam" id="NF004789">
    <property type="entry name" value="PRK06134.1"/>
    <property type="match status" value="1"/>
</dbReference>
<name>A0A2N7TH28_9GAMM</name>
<dbReference type="Pfam" id="PF00890">
    <property type="entry name" value="FAD_binding_2"/>
    <property type="match status" value="1"/>
</dbReference>
<feature type="region of interest" description="Disordered" evidence="5">
    <location>
        <begin position="456"/>
        <end position="480"/>
    </location>
</feature>
<evidence type="ECO:0000313" key="8">
    <source>
        <dbReference type="Proteomes" id="UP000235346"/>
    </source>
</evidence>
<keyword evidence="3" id="KW-0274">FAD</keyword>
<dbReference type="EMBL" id="PNRE01000090">
    <property type="protein sequence ID" value="PMR67492.1"/>
    <property type="molecule type" value="Genomic_DNA"/>
</dbReference>
<dbReference type="InterPro" id="IPR027477">
    <property type="entry name" value="Succ_DH/fumarate_Rdtase_cat_sf"/>
</dbReference>
<evidence type="ECO:0000256" key="4">
    <source>
        <dbReference type="ARBA" id="ARBA00023002"/>
    </source>
</evidence>
<keyword evidence="8" id="KW-1185">Reference proteome</keyword>
<comment type="caution">
    <text evidence="7">The sequence shown here is derived from an EMBL/GenBank/DDBJ whole genome shotgun (WGS) entry which is preliminary data.</text>
</comment>
<feature type="region of interest" description="Disordered" evidence="5">
    <location>
        <begin position="567"/>
        <end position="586"/>
    </location>
</feature>
<dbReference type="RefSeq" id="WP_102629508.1">
    <property type="nucleotide sequence ID" value="NZ_PDOH01000056.1"/>
</dbReference>
<dbReference type="Proteomes" id="UP000235346">
    <property type="component" value="Unassembled WGS sequence"/>
</dbReference>
<organism evidence="7 8">
    <name type="scientific">Halomonas heilongjiangensis</name>
    <dbReference type="NCBI Taxonomy" id="1387883"/>
    <lineage>
        <taxon>Bacteria</taxon>
        <taxon>Pseudomonadati</taxon>
        <taxon>Pseudomonadota</taxon>
        <taxon>Gammaproteobacteria</taxon>
        <taxon>Oceanospirillales</taxon>
        <taxon>Halomonadaceae</taxon>
        <taxon>Halomonas</taxon>
    </lineage>
</organism>
<dbReference type="SUPFAM" id="SSF56425">
    <property type="entry name" value="Succinate dehydrogenase/fumarate reductase flavoprotein, catalytic domain"/>
    <property type="match status" value="1"/>
</dbReference>
<evidence type="ECO:0000256" key="5">
    <source>
        <dbReference type="SAM" id="MobiDB-lite"/>
    </source>
</evidence>
<feature type="domain" description="FAD-dependent oxidoreductase 2 FAD-binding" evidence="6">
    <location>
        <begin position="9"/>
        <end position="549"/>
    </location>
</feature>
<dbReference type="InterPro" id="IPR050315">
    <property type="entry name" value="FAD-oxidoreductase_2"/>
</dbReference>
<dbReference type="PRINTS" id="PR00411">
    <property type="entry name" value="PNDRDTASEI"/>
</dbReference>
<reference evidence="7 8" key="1">
    <citation type="submission" date="2018-01" db="EMBL/GenBank/DDBJ databases">
        <title>Halomonas endophytica sp. nov., isolated from storage liquid in the stems of Populus euphratica.</title>
        <authorList>
            <person name="Chen C."/>
        </authorList>
    </citation>
    <scope>NUCLEOTIDE SEQUENCE [LARGE SCALE GENOMIC DNA]</scope>
    <source>
        <strain evidence="7 8">DSM 26881</strain>
    </source>
</reference>
<accession>A0A2N7TH28</accession>
<dbReference type="GO" id="GO:0016491">
    <property type="term" value="F:oxidoreductase activity"/>
    <property type="evidence" value="ECO:0007669"/>
    <property type="project" value="UniProtKB-KW"/>
</dbReference>
<dbReference type="GO" id="GO:0008202">
    <property type="term" value="P:steroid metabolic process"/>
    <property type="evidence" value="ECO:0007669"/>
    <property type="project" value="UniProtKB-ARBA"/>
</dbReference>
<feature type="compositionally biased region" description="Basic and acidic residues" evidence="5">
    <location>
        <begin position="286"/>
        <end position="295"/>
    </location>
</feature>
<evidence type="ECO:0000259" key="6">
    <source>
        <dbReference type="Pfam" id="PF00890"/>
    </source>
</evidence>
<dbReference type="PANTHER" id="PTHR43400">
    <property type="entry name" value="FUMARATE REDUCTASE"/>
    <property type="match status" value="1"/>
</dbReference>
<dbReference type="PANTHER" id="PTHR43400:SF10">
    <property type="entry name" value="3-OXOSTEROID 1-DEHYDROGENASE"/>
    <property type="match status" value="1"/>
</dbReference>